<keyword evidence="1" id="KW-0472">Membrane</keyword>
<dbReference type="InterPro" id="IPR036259">
    <property type="entry name" value="MFS_trans_sf"/>
</dbReference>
<keyword evidence="1" id="KW-0812">Transmembrane</keyword>
<keyword evidence="1" id="KW-1133">Transmembrane helix</keyword>
<dbReference type="RefSeq" id="WP_041913082.1">
    <property type="nucleotide sequence ID" value="NC_013949.1"/>
</dbReference>
<protein>
    <submittedName>
        <fullName evidence="2">Uncharacterized protein</fullName>
    </submittedName>
</protein>
<reference evidence="2 3" key="1">
    <citation type="journal article" date="2010" name="BMC Genomics">
        <title>Comparative genomics and proteomics of Helicobacter mustelae, an ulcerogenic and carcinogenic gastric pathogen.</title>
        <authorList>
            <person name="O'Toole P.W."/>
            <person name="Snelling W.J."/>
            <person name="Canchaya C."/>
            <person name="Forde B.M."/>
            <person name="Hardie K.R."/>
            <person name="Josenhans C."/>
            <person name="Graham R.L.J."/>
            <person name="McMullan G."/>
            <person name="Parkhill J."/>
            <person name="Belda E."/>
            <person name="Bentley S.D."/>
        </authorList>
    </citation>
    <scope>NUCLEOTIDE SEQUENCE [LARGE SCALE GENOMIC DNA]</scope>
    <source>
        <strain evidence="3">ATCC 43772 / LMG 18044 / NCTC 12198 / 12198</strain>
    </source>
</reference>
<proteinExistence type="predicted"/>
<evidence type="ECO:0000313" key="3">
    <source>
        <dbReference type="Proteomes" id="UP000001522"/>
    </source>
</evidence>
<sequence length="164" mass="18754">MKGYIFISGLYRLSCGALILAVNWMMAIQGPSFGSLALLVTLTFLPAAFVPLVWKKPLEGHKTTAYALICCGILSFCLYYFHHHNVVVLFNTFLWFFFFILESSWESWFASLSKSHTPQEIDKYSSLSMSVNQASLMIGPIFAAFLFKNTPKEVIFWLWDSFHP</sequence>
<dbReference type="SUPFAM" id="SSF103473">
    <property type="entry name" value="MFS general substrate transporter"/>
    <property type="match status" value="1"/>
</dbReference>
<evidence type="ECO:0000313" key="2">
    <source>
        <dbReference type="EMBL" id="CBG39749.1"/>
    </source>
</evidence>
<dbReference type="Gene3D" id="1.20.1250.20">
    <property type="entry name" value="MFS general substrate transporter like domains"/>
    <property type="match status" value="1"/>
</dbReference>
<dbReference type="AlphaFoldDB" id="D3UGX7"/>
<name>D3UGX7_HELM1</name>
<organism evidence="2 3">
    <name type="scientific">Helicobacter mustelae (strain ATCC 43772 / CCUG 25715 / CIP 103759 / LMG 18044 / NCTC 12198 / R85-136P)</name>
    <name type="common">Campylobacter mustelae</name>
    <dbReference type="NCBI Taxonomy" id="679897"/>
    <lineage>
        <taxon>Bacteria</taxon>
        <taxon>Pseudomonadati</taxon>
        <taxon>Campylobacterota</taxon>
        <taxon>Epsilonproteobacteria</taxon>
        <taxon>Campylobacterales</taxon>
        <taxon>Helicobacteraceae</taxon>
        <taxon>Helicobacter</taxon>
    </lineage>
</organism>
<dbReference type="EMBL" id="FN555004">
    <property type="protein sequence ID" value="CBG39749.1"/>
    <property type="molecule type" value="Genomic_DNA"/>
</dbReference>
<feature type="transmembrane region" description="Helical" evidence="1">
    <location>
        <begin position="33"/>
        <end position="53"/>
    </location>
</feature>
<dbReference type="KEGG" id="hms:HMU04880"/>
<accession>D3UGX7</accession>
<keyword evidence="3" id="KW-1185">Reference proteome</keyword>
<gene>
    <name evidence="2" type="ordered locus">HMU04880</name>
</gene>
<dbReference type="Proteomes" id="UP000001522">
    <property type="component" value="Chromosome"/>
</dbReference>
<feature type="transmembrane region" description="Helical" evidence="1">
    <location>
        <begin position="9"/>
        <end position="27"/>
    </location>
</feature>
<feature type="transmembrane region" description="Helical" evidence="1">
    <location>
        <begin position="88"/>
        <end position="105"/>
    </location>
</feature>
<feature type="transmembrane region" description="Helical" evidence="1">
    <location>
        <begin position="126"/>
        <end position="147"/>
    </location>
</feature>
<dbReference type="eggNOG" id="ENOG5031CSM">
    <property type="taxonomic scope" value="Bacteria"/>
</dbReference>
<feature type="transmembrane region" description="Helical" evidence="1">
    <location>
        <begin position="65"/>
        <end position="82"/>
    </location>
</feature>
<dbReference type="STRING" id="679897.HMU04880"/>
<dbReference type="HOGENOM" id="CLU_1616748_0_0_7"/>
<evidence type="ECO:0000256" key="1">
    <source>
        <dbReference type="SAM" id="Phobius"/>
    </source>
</evidence>